<keyword evidence="2 3" id="KW-0378">Hydrolase</keyword>
<keyword evidence="6" id="KW-1185">Reference proteome</keyword>
<dbReference type="CDD" id="cd16352">
    <property type="entry name" value="CheD"/>
    <property type="match status" value="1"/>
</dbReference>
<sequence length="160" mass="17317">MEKQLKVGIGDMKLTRGSGTIITYALGSCIGISFYDPTIKLGALLHIMLPVRQNPNDANIFKYADTGIPETVRKLQAFGLVRSRAIIKIAGGAKMFEISGNSSFGEIGARNIAAVQQILQSGGFRIVARDVGLNYARTMSLDVETGDVKIHTFGHPEKHL</sequence>
<dbReference type="HAMAP" id="MF_01440">
    <property type="entry name" value="CheD"/>
    <property type="match status" value="1"/>
</dbReference>
<dbReference type="SUPFAM" id="SSF64438">
    <property type="entry name" value="CNF1/YfiH-like putative cysteine hydrolases"/>
    <property type="match status" value="1"/>
</dbReference>
<comment type="catalytic activity">
    <reaction evidence="3">
        <text>L-glutaminyl-[protein] + H2O = L-glutamyl-[protein] + NH4(+)</text>
        <dbReference type="Rhea" id="RHEA:16441"/>
        <dbReference type="Rhea" id="RHEA-COMP:10207"/>
        <dbReference type="Rhea" id="RHEA-COMP:10208"/>
        <dbReference type="ChEBI" id="CHEBI:15377"/>
        <dbReference type="ChEBI" id="CHEBI:28938"/>
        <dbReference type="ChEBI" id="CHEBI:29973"/>
        <dbReference type="ChEBI" id="CHEBI:30011"/>
        <dbReference type="EC" id="3.5.1.44"/>
    </reaction>
</comment>
<dbReference type="EC" id="3.5.1.44" evidence="3"/>
<comment type="function">
    <text evidence="3">Probably deamidates glutamine residues to glutamate on methyl-accepting chemotaxis receptors (MCPs), playing an important role in chemotaxis.</text>
</comment>
<evidence type="ECO:0000256" key="2">
    <source>
        <dbReference type="ARBA" id="ARBA00022801"/>
    </source>
</evidence>
<evidence type="ECO:0000313" key="6">
    <source>
        <dbReference type="Proteomes" id="UP000199820"/>
    </source>
</evidence>
<dbReference type="InterPro" id="IPR038592">
    <property type="entry name" value="CheD-like_sf"/>
</dbReference>
<evidence type="ECO:0000313" key="7">
    <source>
        <dbReference type="Proteomes" id="UP000214760"/>
    </source>
</evidence>
<accession>A0A1I0BTK2</accession>
<keyword evidence="1 3" id="KW-0145">Chemotaxis</keyword>
<dbReference type="PANTHER" id="PTHR35147:SF1">
    <property type="entry name" value="CHEMORECEPTOR GLUTAMINE DEAMIDASE CHED-RELATED"/>
    <property type="match status" value="1"/>
</dbReference>
<dbReference type="InterPro" id="IPR005659">
    <property type="entry name" value="Chemorcpt_Glu_NH3ase_CheD"/>
</dbReference>
<dbReference type="EMBL" id="FOIL01000005">
    <property type="protein sequence ID" value="SET10425.1"/>
    <property type="molecule type" value="Genomic_DNA"/>
</dbReference>
<gene>
    <name evidence="3" type="primary">cheD</name>
    <name evidence="5" type="ORF">SAMN02910262_00860</name>
    <name evidence="4" type="ORF">SAMN04487771_100534</name>
</gene>
<proteinExistence type="inferred from homology"/>
<comment type="similarity">
    <text evidence="3">Belongs to the CheD family.</text>
</comment>
<dbReference type="Gene3D" id="3.30.1330.200">
    <property type="match status" value="1"/>
</dbReference>
<name>A0A1I0BTK2_9FIRM</name>
<evidence type="ECO:0000256" key="1">
    <source>
        <dbReference type="ARBA" id="ARBA00022500"/>
    </source>
</evidence>
<dbReference type="EMBL" id="FOZC01000003">
    <property type="protein sequence ID" value="SFR70342.1"/>
    <property type="molecule type" value="Genomic_DNA"/>
</dbReference>
<evidence type="ECO:0000313" key="4">
    <source>
        <dbReference type="EMBL" id="SET10425.1"/>
    </source>
</evidence>
<dbReference type="GO" id="GO:0006935">
    <property type="term" value="P:chemotaxis"/>
    <property type="evidence" value="ECO:0007669"/>
    <property type="project" value="UniProtKB-UniRule"/>
</dbReference>
<dbReference type="RefSeq" id="WP_031471666.1">
    <property type="nucleotide sequence ID" value="NZ_FOIL01000005.1"/>
</dbReference>
<evidence type="ECO:0000313" key="5">
    <source>
        <dbReference type="EMBL" id="SFR70342.1"/>
    </source>
</evidence>
<dbReference type="PROSITE" id="PS51257">
    <property type="entry name" value="PROKAR_LIPOPROTEIN"/>
    <property type="match status" value="1"/>
</dbReference>
<dbReference type="Proteomes" id="UP000214760">
    <property type="component" value="Unassembled WGS sequence"/>
</dbReference>
<evidence type="ECO:0000256" key="3">
    <source>
        <dbReference type="HAMAP-Rule" id="MF_01440"/>
    </source>
</evidence>
<dbReference type="STRING" id="1526.SAMN02910262_00860"/>
<dbReference type="PANTHER" id="PTHR35147">
    <property type="entry name" value="CHEMORECEPTOR GLUTAMINE DEAMIDASE CHED-RELATED"/>
    <property type="match status" value="1"/>
</dbReference>
<dbReference type="GO" id="GO:0050568">
    <property type="term" value="F:protein-glutamine glutaminase activity"/>
    <property type="evidence" value="ECO:0007669"/>
    <property type="project" value="UniProtKB-UniRule"/>
</dbReference>
<dbReference type="eggNOG" id="COG1871">
    <property type="taxonomic scope" value="Bacteria"/>
</dbReference>
<organism evidence="4 6">
    <name type="scientific">[Clostridium] aminophilum</name>
    <dbReference type="NCBI Taxonomy" id="1526"/>
    <lineage>
        <taxon>Bacteria</taxon>
        <taxon>Bacillati</taxon>
        <taxon>Bacillota</taxon>
        <taxon>Clostridia</taxon>
        <taxon>Lachnospirales</taxon>
        <taxon>Lachnospiraceae</taxon>
    </lineage>
</organism>
<dbReference type="Proteomes" id="UP000199820">
    <property type="component" value="Unassembled WGS sequence"/>
</dbReference>
<dbReference type="Pfam" id="PF03975">
    <property type="entry name" value="CheD"/>
    <property type="match status" value="1"/>
</dbReference>
<dbReference type="InterPro" id="IPR011324">
    <property type="entry name" value="Cytotoxic_necrot_fac-like_cat"/>
</dbReference>
<protein>
    <recommendedName>
        <fullName evidence="3">Probable chemoreceptor glutamine deamidase CheD</fullName>
        <ecNumber evidence="3">3.5.1.44</ecNumber>
    </recommendedName>
</protein>
<dbReference type="OrthoDB" id="9807202at2"/>
<dbReference type="AlphaFoldDB" id="A0A1I0BTK2"/>
<reference evidence="6 7" key="1">
    <citation type="submission" date="2016-10" db="EMBL/GenBank/DDBJ databases">
        <authorList>
            <person name="de Groot N.N."/>
        </authorList>
    </citation>
    <scope>NUCLEOTIDE SEQUENCE [LARGE SCALE GENOMIC DNA]</scope>
    <source>
        <strain evidence="5 7">F</strain>
        <strain evidence="4 6">KH1P1</strain>
    </source>
</reference>